<keyword evidence="1" id="KW-0472">Membrane</keyword>
<protein>
    <submittedName>
        <fullName evidence="2">DUF4386 domain-containing protein</fullName>
    </submittedName>
</protein>
<feature type="transmembrane region" description="Helical" evidence="1">
    <location>
        <begin position="170"/>
        <end position="191"/>
    </location>
</feature>
<dbReference type="InterPro" id="IPR025495">
    <property type="entry name" value="DUF4386"/>
</dbReference>
<dbReference type="AlphaFoldDB" id="A0A9X1SWG7"/>
<feature type="transmembrane region" description="Helical" evidence="1">
    <location>
        <begin position="81"/>
        <end position="104"/>
    </location>
</feature>
<feature type="transmembrane region" description="Helical" evidence="1">
    <location>
        <begin position="110"/>
        <end position="131"/>
    </location>
</feature>
<gene>
    <name evidence="2" type="ORF">LR394_01245</name>
</gene>
<dbReference type="EMBL" id="JAJOMB010000001">
    <property type="protein sequence ID" value="MCD5309508.1"/>
    <property type="molecule type" value="Genomic_DNA"/>
</dbReference>
<keyword evidence="1" id="KW-0812">Transmembrane</keyword>
<comment type="caution">
    <text evidence="2">The sequence shown here is derived from an EMBL/GenBank/DDBJ whole genome shotgun (WGS) entry which is preliminary data.</text>
</comment>
<organism evidence="2 3">
    <name type="scientific">Kineosporia babensis</name>
    <dbReference type="NCBI Taxonomy" id="499548"/>
    <lineage>
        <taxon>Bacteria</taxon>
        <taxon>Bacillati</taxon>
        <taxon>Actinomycetota</taxon>
        <taxon>Actinomycetes</taxon>
        <taxon>Kineosporiales</taxon>
        <taxon>Kineosporiaceae</taxon>
        <taxon>Kineosporia</taxon>
    </lineage>
</organism>
<accession>A0A9X1SWG7</accession>
<feature type="transmembrane region" description="Helical" evidence="1">
    <location>
        <begin position="48"/>
        <end position="69"/>
    </location>
</feature>
<evidence type="ECO:0000256" key="1">
    <source>
        <dbReference type="SAM" id="Phobius"/>
    </source>
</evidence>
<dbReference type="Proteomes" id="UP001138997">
    <property type="component" value="Unassembled WGS sequence"/>
</dbReference>
<keyword evidence="3" id="KW-1185">Reference proteome</keyword>
<keyword evidence="1" id="KW-1133">Transmembrane helix</keyword>
<feature type="transmembrane region" description="Helical" evidence="1">
    <location>
        <begin position="143"/>
        <end position="164"/>
    </location>
</feature>
<dbReference type="RefSeq" id="WP_231438433.1">
    <property type="nucleotide sequence ID" value="NZ_JAJOMB010000001.1"/>
</dbReference>
<sequence length="202" mass="20776">MSSVGGRTTARRPAALAGSLFIVATISFAIGNSLLTEALDQGARNGKLLFGVLFQTVCAIAVVVIGVILRDLLAPTGPRQAATYLGLRVAEGVVIVAFGLYFIISLEAFSGYQATIYAFTGVGGVVLCSLLRSAGAVPNWLSGLGLVGYLVLLAGVVTEFAGGVDLDSNAGFLFLAPGSVFEVVFPLLLIVRGLPSRRALVG</sequence>
<name>A0A9X1SWG7_9ACTN</name>
<evidence type="ECO:0000313" key="3">
    <source>
        <dbReference type="Proteomes" id="UP001138997"/>
    </source>
</evidence>
<dbReference type="Pfam" id="PF14329">
    <property type="entry name" value="DUF4386"/>
    <property type="match status" value="1"/>
</dbReference>
<evidence type="ECO:0000313" key="2">
    <source>
        <dbReference type="EMBL" id="MCD5309508.1"/>
    </source>
</evidence>
<proteinExistence type="predicted"/>
<reference evidence="2" key="1">
    <citation type="submission" date="2021-11" db="EMBL/GenBank/DDBJ databases">
        <title>Streptomyces corallinus and Kineosporia corallina sp. nov., two new coral-derived marine actinobacteria.</title>
        <authorList>
            <person name="Buangrab K."/>
            <person name="Sutthacheep M."/>
            <person name="Yeemin T."/>
            <person name="Harunari E."/>
            <person name="Igarashi Y."/>
            <person name="Sripreechasak P."/>
            <person name="Kanchanasin P."/>
            <person name="Tanasupawat S."/>
            <person name="Phongsopitanun W."/>
        </authorList>
    </citation>
    <scope>NUCLEOTIDE SEQUENCE</scope>
    <source>
        <strain evidence="2">JCM 31032</strain>
    </source>
</reference>